<comment type="caution">
    <text evidence="8">The sequence shown here is derived from an EMBL/GenBank/DDBJ whole genome shotgun (WGS) entry which is preliminary data.</text>
</comment>
<evidence type="ECO:0000259" key="7">
    <source>
        <dbReference type="SMART" id="SM01086"/>
    </source>
</evidence>
<dbReference type="InParanoid" id="A0A2S8SUR1"/>
<evidence type="ECO:0000313" key="9">
    <source>
        <dbReference type="Proteomes" id="UP000237684"/>
    </source>
</evidence>
<feature type="binding site" evidence="5">
    <location>
        <position position="416"/>
    </location>
    <ligand>
        <name>ATP</name>
        <dbReference type="ChEBI" id="CHEBI:30616"/>
    </ligand>
</feature>
<evidence type="ECO:0000256" key="3">
    <source>
        <dbReference type="ARBA" id="ARBA00022840"/>
    </source>
</evidence>
<keyword evidence="5" id="KW-0963">Cytoplasm</keyword>
<keyword evidence="9" id="KW-1185">Reference proteome</keyword>
<feature type="binding site" evidence="5">
    <location>
        <position position="344"/>
    </location>
    <ligand>
        <name>ATP</name>
        <dbReference type="ChEBI" id="CHEBI:30616"/>
    </ligand>
</feature>
<keyword evidence="3 5" id="KW-0067">ATP-binding</keyword>
<comment type="subcellular location">
    <subcellularLocation>
        <location evidence="5">Cytoplasm</location>
    </subcellularLocation>
</comment>
<dbReference type="GO" id="GO:0036402">
    <property type="term" value="F:proteasome-activating activity"/>
    <property type="evidence" value="ECO:0007669"/>
    <property type="project" value="UniProtKB-UniRule"/>
</dbReference>
<dbReference type="EMBL" id="NIGF01000004">
    <property type="protein sequence ID" value="PQV64535.1"/>
    <property type="molecule type" value="Genomic_DNA"/>
</dbReference>
<evidence type="ECO:0000256" key="2">
    <source>
        <dbReference type="ARBA" id="ARBA00022741"/>
    </source>
</evidence>
<dbReference type="Gene3D" id="1.10.8.60">
    <property type="match status" value="1"/>
</dbReference>
<feature type="domain" description="AAA+ ATPase" evidence="6">
    <location>
        <begin position="51"/>
        <end position="355"/>
    </location>
</feature>
<reference evidence="8 9" key="1">
    <citation type="journal article" date="2018" name="Syst. Appl. Microbiol.">
        <title>Abditibacterium utsteinense sp. nov., the first cultivated member of candidate phylum FBP, isolated from ice-free Antarctic soil samples.</title>
        <authorList>
            <person name="Tahon G."/>
            <person name="Tytgat B."/>
            <person name="Lebbe L."/>
            <person name="Carlier A."/>
            <person name="Willems A."/>
        </authorList>
    </citation>
    <scope>NUCLEOTIDE SEQUENCE [LARGE SCALE GENOMIC DNA]</scope>
    <source>
        <strain evidence="8 9">LMG 29911</strain>
    </source>
</reference>
<dbReference type="InterPro" id="IPR019489">
    <property type="entry name" value="Clp_ATPase_C"/>
</dbReference>
<feature type="binding site" evidence="5">
    <location>
        <position position="279"/>
    </location>
    <ligand>
        <name>ATP</name>
        <dbReference type="ChEBI" id="CHEBI:30616"/>
    </ligand>
</feature>
<keyword evidence="8" id="KW-0645">Protease</keyword>
<proteinExistence type="inferred from homology"/>
<dbReference type="Gene3D" id="3.40.50.300">
    <property type="entry name" value="P-loop containing nucleotide triphosphate hydrolases"/>
    <property type="match status" value="2"/>
</dbReference>
<evidence type="ECO:0000256" key="4">
    <source>
        <dbReference type="ARBA" id="ARBA00023186"/>
    </source>
</evidence>
<dbReference type="InterPro" id="IPR003959">
    <property type="entry name" value="ATPase_AAA_core"/>
</dbReference>
<dbReference type="RefSeq" id="WP_105482917.1">
    <property type="nucleotide sequence ID" value="NZ_NIGF01000004.1"/>
</dbReference>
<dbReference type="NCBIfam" id="NF003544">
    <property type="entry name" value="PRK05201.1"/>
    <property type="match status" value="1"/>
</dbReference>
<sequence>MSFHLLTPRQIVAELDKYIVGQTAAKRAVAVALRNRFRRDQLSEDVRAGIIPRNILMIGPTGVGKTEIARRLATLAGAPMLKIEATKFTEIGYVGREVDGIVRDLVEISIGMVEREKIAGVKDAARASAEARLLDLLAPRPVRATNTAMPPNPFGAMWPQAASAPTETERLQTEQNERLRSKLAEKLAAGEMEDAEVEFEIEEKRPSNIAFMAPGMEEGGDMSQMLSGLFPQNKKKRRLKVKDARPILEHQEAEMLLDRDAIISEAIARAQENGIVFLDEIDKIAGREGNGGPQVSREGVQRDLLPLVEGAVVNTKYGPVSTEHMLFIAAGAFHVSKPSDLIPELQGRFPIRVELEPLTEEDLRRILTEPQGALINQYRALLGADGVELEWTSDGISEIARFAAQVNESTENIGARRLHTLVEKVLEEVSFEAPEGEEKSVRINASFVRARLAHLVSDDDLSRFIL</sequence>
<keyword evidence="2 5" id="KW-0547">Nucleotide-binding</keyword>
<organism evidence="8 9">
    <name type="scientific">Abditibacterium utsteinense</name>
    <dbReference type="NCBI Taxonomy" id="1960156"/>
    <lineage>
        <taxon>Bacteria</taxon>
        <taxon>Pseudomonadati</taxon>
        <taxon>Abditibacteriota</taxon>
        <taxon>Abditibacteriia</taxon>
        <taxon>Abditibacteriales</taxon>
        <taxon>Abditibacteriaceae</taxon>
        <taxon>Abditibacterium</taxon>
    </lineage>
</organism>
<dbReference type="InterPro" id="IPR004491">
    <property type="entry name" value="HslU"/>
</dbReference>
<dbReference type="OrthoDB" id="9804062at2"/>
<evidence type="ECO:0000313" key="8">
    <source>
        <dbReference type="EMBL" id="PQV64535.1"/>
    </source>
</evidence>
<keyword evidence="4 5" id="KW-0143">Chaperone</keyword>
<dbReference type="Proteomes" id="UP000237684">
    <property type="component" value="Unassembled WGS sequence"/>
</dbReference>
<gene>
    <name evidence="5" type="primary">hslU</name>
    <name evidence="8" type="ORF">B1R32_10428</name>
</gene>
<dbReference type="SUPFAM" id="SSF52540">
    <property type="entry name" value="P-loop containing nucleoside triphosphate hydrolases"/>
    <property type="match status" value="1"/>
</dbReference>
<dbReference type="PANTHER" id="PTHR48102">
    <property type="entry name" value="ATP-DEPENDENT CLP PROTEASE ATP-BINDING SUBUNIT CLPX-LIKE, MITOCHONDRIAL-RELATED"/>
    <property type="match status" value="1"/>
</dbReference>
<dbReference type="PANTHER" id="PTHR48102:SF3">
    <property type="entry name" value="ATP-DEPENDENT PROTEASE ATPASE SUBUNIT HSLU"/>
    <property type="match status" value="1"/>
</dbReference>
<comment type="similarity">
    <text evidence="1 5">Belongs to the ClpX chaperone family. HslU subfamily.</text>
</comment>
<dbReference type="Pfam" id="PF07724">
    <property type="entry name" value="AAA_2"/>
    <property type="match status" value="1"/>
</dbReference>
<dbReference type="InterPro" id="IPR003593">
    <property type="entry name" value="AAA+_ATPase"/>
</dbReference>
<dbReference type="GO" id="GO:0043335">
    <property type="term" value="P:protein unfolding"/>
    <property type="evidence" value="ECO:0007669"/>
    <property type="project" value="UniProtKB-UniRule"/>
</dbReference>
<comment type="function">
    <text evidence="5">ATPase subunit of a proteasome-like degradation complex; this subunit has chaperone activity. The binding of ATP and its subsequent hydrolysis by HslU are essential for unfolding of protein substrates subsequently hydrolyzed by HslV. HslU recognizes the N-terminal part of its protein substrates and unfolds these before they are guided to HslV for hydrolysis.</text>
</comment>
<dbReference type="GO" id="GO:0008233">
    <property type="term" value="F:peptidase activity"/>
    <property type="evidence" value="ECO:0007669"/>
    <property type="project" value="UniProtKB-KW"/>
</dbReference>
<dbReference type="GO" id="GO:0016887">
    <property type="term" value="F:ATP hydrolysis activity"/>
    <property type="evidence" value="ECO:0007669"/>
    <property type="project" value="InterPro"/>
</dbReference>
<dbReference type="GO" id="GO:0009376">
    <property type="term" value="C:HslUV protease complex"/>
    <property type="evidence" value="ECO:0007669"/>
    <property type="project" value="UniProtKB-UniRule"/>
</dbReference>
<evidence type="ECO:0000259" key="6">
    <source>
        <dbReference type="SMART" id="SM00382"/>
    </source>
</evidence>
<feature type="binding site" evidence="5">
    <location>
        <position position="20"/>
    </location>
    <ligand>
        <name>ATP</name>
        <dbReference type="ChEBI" id="CHEBI:30616"/>
    </ligand>
</feature>
<dbReference type="SMART" id="SM00382">
    <property type="entry name" value="AAA"/>
    <property type="match status" value="1"/>
</dbReference>
<comment type="subunit">
    <text evidence="5">A double ring-shaped homohexamer of HslV is capped on each side by a ring-shaped HslU homohexamer. The assembly of the HslU/HslV complex is dependent on binding of ATP.</text>
</comment>
<dbReference type="InterPro" id="IPR050052">
    <property type="entry name" value="ATP-dep_Clp_protease_ClpX"/>
</dbReference>
<feature type="binding site" evidence="5">
    <location>
        <begin position="62"/>
        <end position="67"/>
    </location>
    <ligand>
        <name>ATP</name>
        <dbReference type="ChEBI" id="CHEBI:30616"/>
    </ligand>
</feature>
<dbReference type="SMART" id="SM01086">
    <property type="entry name" value="ClpB_D2-small"/>
    <property type="match status" value="1"/>
</dbReference>
<dbReference type="HAMAP" id="MF_00249">
    <property type="entry name" value="HslU"/>
    <property type="match status" value="1"/>
</dbReference>
<dbReference type="NCBIfam" id="TIGR00390">
    <property type="entry name" value="hslU"/>
    <property type="match status" value="1"/>
</dbReference>
<name>A0A2S8SUR1_9BACT</name>
<dbReference type="FunCoup" id="A0A2S8SUR1">
    <property type="interactions" value="55"/>
</dbReference>
<keyword evidence="8" id="KW-0378">Hydrolase</keyword>
<feature type="domain" description="Clp ATPase C-terminal" evidence="7">
    <location>
        <begin position="358"/>
        <end position="447"/>
    </location>
</feature>
<dbReference type="AlphaFoldDB" id="A0A2S8SUR1"/>
<evidence type="ECO:0000256" key="1">
    <source>
        <dbReference type="ARBA" id="ARBA00009771"/>
    </source>
</evidence>
<dbReference type="InterPro" id="IPR027417">
    <property type="entry name" value="P-loop_NTPase"/>
</dbReference>
<evidence type="ECO:0000256" key="5">
    <source>
        <dbReference type="HAMAP-Rule" id="MF_00249"/>
    </source>
</evidence>
<dbReference type="GO" id="GO:0005524">
    <property type="term" value="F:ATP binding"/>
    <property type="evidence" value="ECO:0007669"/>
    <property type="project" value="UniProtKB-UniRule"/>
</dbReference>
<dbReference type="Pfam" id="PF00004">
    <property type="entry name" value="AAA"/>
    <property type="match status" value="1"/>
</dbReference>
<accession>A0A2S8SUR1</accession>
<protein>
    <recommendedName>
        <fullName evidence="5">ATP-dependent protease ATPase subunit HslU</fullName>
    </recommendedName>
    <alternativeName>
        <fullName evidence="5">Unfoldase HslU</fullName>
    </alternativeName>
</protein>